<dbReference type="Gene3D" id="1.20.1070.10">
    <property type="entry name" value="Rhodopsin 7-helix transmembrane proteins"/>
    <property type="match status" value="1"/>
</dbReference>
<name>A0A8H3QFV9_9GLOM</name>
<keyword evidence="1" id="KW-0812">Transmembrane</keyword>
<feature type="transmembrane region" description="Helical" evidence="1">
    <location>
        <begin position="111"/>
        <end position="133"/>
    </location>
</feature>
<feature type="transmembrane region" description="Helical" evidence="1">
    <location>
        <begin position="75"/>
        <end position="99"/>
    </location>
</feature>
<evidence type="ECO:0000313" key="3">
    <source>
        <dbReference type="Proteomes" id="UP000615446"/>
    </source>
</evidence>
<evidence type="ECO:0000313" key="2">
    <source>
        <dbReference type="EMBL" id="GES77766.1"/>
    </source>
</evidence>
<dbReference type="EMBL" id="BLAL01000034">
    <property type="protein sequence ID" value="GES77766.1"/>
    <property type="molecule type" value="Genomic_DNA"/>
</dbReference>
<keyword evidence="1" id="KW-0472">Membrane</keyword>
<proteinExistence type="predicted"/>
<dbReference type="SUPFAM" id="SSF81321">
    <property type="entry name" value="Family A G protein-coupled receptor-like"/>
    <property type="match status" value="1"/>
</dbReference>
<keyword evidence="1" id="KW-1133">Transmembrane helix</keyword>
<reference evidence="2" key="1">
    <citation type="submission" date="2019-10" db="EMBL/GenBank/DDBJ databases">
        <title>Conservation and host-specific expression of non-tandemly repeated heterogenous ribosome RNA gene in arbuscular mycorrhizal fungi.</title>
        <authorList>
            <person name="Maeda T."/>
            <person name="Kobayashi Y."/>
            <person name="Nakagawa T."/>
            <person name="Ezawa T."/>
            <person name="Yamaguchi K."/>
            <person name="Bino T."/>
            <person name="Nishimoto Y."/>
            <person name="Shigenobu S."/>
            <person name="Kawaguchi M."/>
        </authorList>
    </citation>
    <scope>NUCLEOTIDE SEQUENCE</scope>
    <source>
        <strain evidence="2">HR1</strain>
    </source>
</reference>
<dbReference type="AlphaFoldDB" id="A0A8H3QFV9"/>
<feature type="transmembrane region" description="Helical" evidence="1">
    <location>
        <begin position="32"/>
        <end position="55"/>
    </location>
</feature>
<accession>A0A8H3QFV9</accession>
<feature type="transmembrane region" description="Helical" evidence="1">
    <location>
        <begin position="6"/>
        <end position="25"/>
    </location>
</feature>
<dbReference type="Proteomes" id="UP000615446">
    <property type="component" value="Unassembled WGS sequence"/>
</dbReference>
<feature type="transmembrane region" description="Helical" evidence="1">
    <location>
        <begin position="285"/>
        <end position="304"/>
    </location>
</feature>
<organism evidence="2 3">
    <name type="scientific">Rhizophagus clarus</name>
    <dbReference type="NCBI Taxonomy" id="94130"/>
    <lineage>
        <taxon>Eukaryota</taxon>
        <taxon>Fungi</taxon>
        <taxon>Fungi incertae sedis</taxon>
        <taxon>Mucoromycota</taxon>
        <taxon>Glomeromycotina</taxon>
        <taxon>Glomeromycetes</taxon>
        <taxon>Glomerales</taxon>
        <taxon>Glomeraceae</taxon>
        <taxon>Rhizophagus</taxon>
    </lineage>
</organism>
<sequence>MANYLNILLYVVILISIICSLYVAFKLYKNKINYLIGILSAATAMIDFAVFSSIIWINDFKNLVPRKFCIVQGIAIQYCAYLQIMSALCFSIHLYNLLVRQKERTSQTLHRAYICSIIIIPILMTLIVAYFSIKYDAIQPFELSCDIKEPKWVKMVGYPGFNLIITIIGAYFSIRAVAKVFSHLDHFKSQMTDMISTNKSTTEVNEINRENEANEANEANETGVRNDHYIRNIQKSYNLTKAAAIRMVLFSLGFTIVNILASVQSVLLVIKKGDDKTTGVRTADFALSFSGIIIYLIFGLPSVIKKRLSRS</sequence>
<comment type="caution">
    <text evidence="2">The sequence shown here is derived from an EMBL/GenBank/DDBJ whole genome shotgun (WGS) entry which is preliminary data.</text>
</comment>
<feature type="transmembrane region" description="Helical" evidence="1">
    <location>
        <begin position="160"/>
        <end position="178"/>
    </location>
</feature>
<evidence type="ECO:0000256" key="1">
    <source>
        <dbReference type="SAM" id="Phobius"/>
    </source>
</evidence>
<dbReference type="OrthoDB" id="3256745at2759"/>
<protein>
    <submittedName>
        <fullName evidence="2">Uncharacterized protein</fullName>
    </submittedName>
</protein>
<feature type="transmembrane region" description="Helical" evidence="1">
    <location>
        <begin position="247"/>
        <end position="270"/>
    </location>
</feature>
<gene>
    <name evidence="2" type="ORF">RCL2_000510300</name>
</gene>